<keyword evidence="3" id="KW-0805">Transcription regulation</keyword>
<evidence type="ECO:0000313" key="8">
    <source>
        <dbReference type="EMBL" id="QWT49258.1"/>
    </source>
</evidence>
<dbReference type="Pfam" id="PF00486">
    <property type="entry name" value="Trans_reg_C"/>
    <property type="match status" value="1"/>
</dbReference>
<name>A0A975SMU2_9RHOO</name>
<dbReference type="Pfam" id="PF00072">
    <property type="entry name" value="Response_reg"/>
    <property type="match status" value="1"/>
</dbReference>
<evidence type="ECO:0000256" key="3">
    <source>
        <dbReference type="ARBA" id="ARBA00023015"/>
    </source>
</evidence>
<dbReference type="GO" id="GO:0000156">
    <property type="term" value="F:phosphorelay response regulator activity"/>
    <property type="evidence" value="ECO:0007669"/>
    <property type="project" value="TreeGrafter"/>
</dbReference>
<evidence type="ECO:0000256" key="2">
    <source>
        <dbReference type="ARBA" id="ARBA00023012"/>
    </source>
</evidence>
<evidence type="ECO:0000256" key="5">
    <source>
        <dbReference type="ARBA" id="ARBA00023163"/>
    </source>
</evidence>
<feature type="domain" description="Response regulatory" evidence="7">
    <location>
        <begin position="6"/>
        <end position="120"/>
    </location>
</feature>
<dbReference type="GO" id="GO:0005829">
    <property type="term" value="C:cytosol"/>
    <property type="evidence" value="ECO:0007669"/>
    <property type="project" value="TreeGrafter"/>
</dbReference>
<dbReference type="Proteomes" id="UP000683428">
    <property type="component" value="Chromosome"/>
</dbReference>
<sequence length="229" mass="25034">MATGLRIVVVEDNDELRAATVAALEAEGHRVRGVASAEEYPELTAWENTDLLVVDLNLPGEDGLSLARRVRAAQPRVGLIMVTARALPQEKRQGYESGADIYMAKPVALDELCAAIHALSRRLYPPDREEGYWLDLDTLLLGGPGNQSVTLSVSEGAMMAGFCRAADQRLETWQLLEILQKNRASDPKAALVIALVRLRKKLAQLGAPAPVIQSLRNWGYKLCVPVTLQ</sequence>
<feature type="modified residue" description="4-aspartylphosphate" evidence="6">
    <location>
        <position position="55"/>
    </location>
</feature>
<dbReference type="GO" id="GO:0000976">
    <property type="term" value="F:transcription cis-regulatory region binding"/>
    <property type="evidence" value="ECO:0007669"/>
    <property type="project" value="TreeGrafter"/>
</dbReference>
<dbReference type="PROSITE" id="PS50110">
    <property type="entry name" value="RESPONSE_REGULATORY"/>
    <property type="match status" value="1"/>
</dbReference>
<dbReference type="PANTHER" id="PTHR48111:SF1">
    <property type="entry name" value="TWO-COMPONENT RESPONSE REGULATOR ORR33"/>
    <property type="match status" value="1"/>
</dbReference>
<evidence type="ECO:0000256" key="6">
    <source>
        <dbReference type="PROSITE-ProRule" id="PRU00169"/>
    </source>
</evidence>
<dbReference type="AlphaFoldDB" id="A0A975SMU2"/>
<protein>
    <submittedName>
        <fullName evidence="8">Response regulator transcription factor</fullName>
    </submittedName>
</protein>
<dbReference type="KEGG" id="aiq:Azoinq_01160"/>
<dbReference type="GO" id="GO:0032993">
    <property type="term" value="C:protein-DNA complex"/>
    <property type="evidence" value="ECO:0007669"/>
    <property type="project" value="TreeGrafter"/>
</dbReference>
<keyword evidence="1 6" id="KW-0597">Phosphoprotein</keyword>
<evidence type="ECO:0000313" key="9">
    <source>
        <dbReference type="Proteomes" id="UP000683428"/>
    </source>
</evidence>
<keyword evidence="5" id="KW-0804">Transcription</keyword>
<dbReference type="InterPro" id="IPR001789">
    <property type="entry name" value="Sig_transdc_resp-reg_receiver"/>
</dbReference>
<dbReference type="EMBL" id="CP064782">
    <property type="protein sequence ID" value="QWT49258.1"/>
    <property type="molecule type" value="Genomic_DNA"/>
</dbReference>
<keyword evidence="4" id="KW-0238">DNA-binding</keyword>
<dbReference type="SMART" id="SM00862">
    <property type="entry name" value="Trans_reg_C"/>
    <property type="match status" value="1"/>
</dbReference>
<evidence type="ECO:0000259" key="7">
    <source>
        <dbReference type="PROSITE" id="PS50110"/>
    </source>
</evidence>
<evidence type="ECO:0000256" key="1">
    <source>
        <dbReference type="ARBA" id="ARBA00022553"/>
    </source>
</evidence>
<dbReference type="RefSeq" id="WP_216127733.1">
    <property type="nucleotide sequence ID" value="NZ_CP064782.1"/>
</dbReference>
<dbReference type="PANTHER" id="PTHR48111">
    <property type="entry name" value="REGULATOR OF RPOS"/>
    <property type="match status" value="1"/>
</dbReference>
<gene>
    <name evidence="8" type="ORF">Azoinq_01160</name>
</gene>
<dbReference type="SMART" id="SM00448">
    <property type="entry name" value="REC"/>
    <property type="match status" value="1"/>
</dbReference>
<keyword evidence="2" id="KW-0902">Two-component regulatory system</keyword>
<dbReference type="InterPro" id="IPR039420">
    <property type="entry name" value="WalR-like"/>
</dbReference>
<evidence type="ECO:0000256" key="4">
    <source>
        <dbReference type="ARBA" id="ARBA00023125"/>
    </source>
</evidence>
<keyword evidence="9" id="KW-1185">Reference proteome</keyword>
<reference evidence="8" key="1">
    <citation type="submission" date="2020-11" db="EMBL/GenBank/DDBJ databases">
        <title>Azospira inquinata sp. nov.</title>
        <authorList>
            <person name="Moe W.M."/>
            <person name="Mikes M.C."/>
        </authorList>
    </citation>
    <scope>NUCLEOTIDE SEQUENCE</scope>
    <source>
        <strain evidence="8">Azo-3</strain>
    </source>
</reference>
<proteinExistence type="predicted"/>
<accession>A0A975SMU2</accession>
<dbReference type="GO" id="GO:0006355">
    <property type="term" value="P:regulation of DNA-templated transcription"/>
    <property type="evidence" value="ECO:0007669"/>
    <property type="project" value="InterPro"/>
</dbReference>
<organism evidence="8 9">
    <name type="scientific">Azospira inquinata</name>
    <dbReference type="NCBI Taxonomy" id="2785627"/>
    <lineage>
        <taxon>Bacteria</taxon>
        <taxon>Pseudomonadati</taxon>
        <taxon>Pseudomonadota</taxon>
        <taxon>Betaproteobacteria</taxon>
        <taxon>Rhodocyclales</taxon>
        <taxon>Rhodocyclaceae</taxon>
        <taxon>Azospira</taxon>
    </lineage>
</organism>
<dbReference type="InterPro" id="IPR001867">
    <property type="entry name" value="OmpR/PhoB-type_DNA-bd"/>
</dbReference>